<organism evidence="1 2">
    <name type="scientific">Mycovorax composti</name>
    <dbReference type="NCBI Taxonomy" id="2962693"/>
    <lineage>
        <taxon>Bacteria</taxon>
        <taxon>Pseudomonadati</taxon>
        <taxon>Bacteroidota</taxon>
        <taxon>Chitinophagia</taxon>
        <taxon>Chitinophagales</taxon>
        <taxon>Chitinophagaceae</taxon>
        <taxon>Mycovorax</taxon>
    </lineage>
</organism>
<sequence length="124" mass="14605">MKTPASEQKLCLYCGKPVKGRSDKKFCDDSCRNNYNNGLKAADENMIRNINNALRKNRRILADFLHDGMDKVKLPREKLQTAGFHFKYHTHTYQTQKGHIYFFCYDYGYLPLEGDWYLLVRDKG</sequence>
<evidence type="ECO:0008006" key="3">
    <source>
        <dbReference type="Google" id="ProtNLM"/>
    </source>
</evidence>
<evidence type="ECO:0000313" key="1">
    <source>
        <dbReference type="EMBL" id="WWC83037.1"/>
    </source>
</evidence>
<accession>A0ABZ2EHR7</accession>
<proteinExistence type="predicted"/>
<reference evidence="2" key="1">
    <citation type="submission" date="2024-01" db="EMBL/GenBank/DDBJ databases">
        <title>Mycovorax composti gen. nov. sp. nov., a member of the family Chitinophagaceae isolated from button mushroom compost.</title>
        <authorList>
            <person name="Thai M."/>
            <person name="Bell T.L."/>
            <person name="Kertesz M.A."/>
        </authorList>
    </citation>
    <scope>NUCLEOTIDE SEQUENCE [LARGE SCALE GENOMIC DNA]</scope>
    <source>
        <strain evidence="2">C216</strain>
    </source>
</reference>
<gene>
    <name evidence="1" type="ORF">PIECOFPK_00748</name>
</gene>
<name>A0ABZ2EHR7_9BACT</name>
<protein>
    <recommendedName>
        <fullName evidence="3">DUF2116 family Zn-ribbon domain-containing protein</fullName>
    </recommendedName>
</protein>
<dbReference type="Proteomes" id="UP001321305">
    <property type="component" value="Chromosome"/>
</dbReference>
<keyword evidence="2" id="KW-1185">Reference proteome</keyword>
<evidence type="ECO:0000313" key="2">
    <source>
        <dbReference type="Proteomes" id="UP001321305"/>
    </source>
</evidence>
<dbReference type="EMBL" id="CP144143">
    <property type="protein sequence ID" value="WWC83037.1"/>
    <property type="molecule type" value="Genomic_DNA"/>
</dbReference>